<comment type="catalytic activity">
    <reaction evidence="11">
        <text>ATP + H2O = ADP + phosphate + H(+)</text>
        <dbReference type="Rhea" id="RHEA:13065"/>
        <dbReference type="ChEBI" id="CHEBI:15377"/>
        <dbReference type="ChEBI" id="CHEBI:15378"/>
        <dbReference type="ChEBI" id="CHEBI:30616"/>
        <dbReference type="ChEBI" id="CHEBI:43474"/>
        <dbReference type="ChEBI" id="CHEBI:456216"/>
        <dbReference type="EC" id="5.6.2.3"/>
    </reaction>
</comment>
<evidence type="ECO:0000256" key="7">
    <source>
        <dbReference type="ARBA" id="ARBA00022840"/>
    </source>
</evidence>
<keyword evidence="6" id="KW-0347">Helicase</keyword>
<evidence type="ECO:0000256" key="6">
    <source>
        <dbReference type="ARBA" id="ARBA00022806"/>
    </source>
</evidence>
<evidence type="ECO:0000256" key="10">
    <source>
        <dbReference type="ARBA" id="ARBA00044969"/>
    </source>
</evidence>
<dbReference type="GO" id="GO:0005829">
    <property type="term" value="C:cytosol"/>
    <property type="evidence" value="ECO:0007669"/>
    <property type="project" value="TreeGrafter"/>
</dbReference>
<gene>
    <name evidence="13" type="ORF">LCGC14_1035120</name>
</gene>
<dbReference type="GO" id="GO:0003677">
    <property type="term" value="F:DNA binding"/>
    <property type="evidence" value="ECO:0007669"/>
    <property type="project" value="UniProtKB-KW"/>
</dbReference>
<name>A0A0F9QZG9_9ZZZZ</name>
<evidence type="ECO:0000259" key="12">
    <source>
        <dbReference type="PROSITE" id="PS51199"/>
    </source>
</evidence>
<accession>A0A0F9QZG9</accession>
<dbReference type="EMBL" id="LAZR01004232">
    <property type="protein sequence ID" value="KKN10573.1"/>
    <property type="molecule type" value="Genomic_DNA"/>
</dbReference>
<evidence type="ECO:0000256" key="5">
    <source>
        <dbReference type="ARBA" id="ARBA00022801"/>
    </source>
</evidence>
<evidence type="ECO:0000256" key="9">
    <source>
        <dbReference type="ARBA" id="ARBA00023235"/>
    </source>
</evidence>
<dbReference type="GO" id="GO:0005524">
    <property type="term" value="F:ATP binding"/>
    <property type="evidence" value="ECO:0007669"/>
    <property type="project" value="UniProtKB-KW"/>
</dbReference>
<proteinExistence type="inferred from homology"/>
<keyword evidence="9" id="KW-0413">Isomerase</keyword>
<dbReference type="InterPro" id="IPR007694">
    <property type="entry name" value="DNA_helicase_DnaB-like_C"/>
</dbReference>
<organism evidence="13">
    <name type="scientific">marine sediment metagenome</name>
    <dbReference type="NCBI Taxonomy" id="412755"/>
    <lineage>
        <taxon>unclassified sequences</taxon>
        <taxon>metagenomes</taxon>
        <taxon>ecological metagenomes</taxon>
    </lineage>
</organism>
<dbReference type="GO" id="GO:0006269">
    <property type="term" value="P:DNA replication, synthesis of primer"/>
    <property type="evidence" value="ECO:0007669"/>
    <property type="project" value="UniProtKB-KW"/>
</dbReference>
<dbReference type="PANTHER" id="PTHR30153:SF2">
    <property type="entry name" value="REPLICATIVE DNA HELICASE"/>
    <property type="match status" value="1"/>
</dbReference>
<evidence type="ECO:0000256" key="3">
    <source>
        <dbReference type="ARBA" id="ARBA00022705"/>
    </source>
</evidence>
<dbReference type="Gene3D" id="1.10.860.10">
    <property type="entry name" value="DNAb Helicase, Chain A"/>
    <property type="match status" value="1"/>
</dbReference>
<keyword evidence="2" id="KW-0639">Primosome</keyword>
<sequence>MTTDRFPPANAEAEEAVLGSLLIDGSILPTLMLSPEDFYHQPHSLIYNAMLKLKEVGKGINQITVAQELDESGKLEEVGGVAILSHLISITPTSIDCLHYADIVQRLSSSRRLILAGEAIAKMGYEADDGATTNLAKADKILLDLRKTSGGSHIITPEDRDRILVERYTTLYSKEKGIAVETGLIDLDKRLGGGLFPGDMTVLGARPGVGKTTLLECIANHIGKNNNVLFCSAEMNVESLSDRDVAGQLGIPVDVVRFGNYDDDTIQNILDKALPWISEQKIYHLDFTRSYQITTANIYQAAYEIQERYGLSLIVVDYLGLLTDRYGSNNNDRIGYITRTLKEMAMTLDVPILVAHQLNRALESRPDKRPQLQDLRDSGNVEQDADIVLFLYRESYYKNESDNVAEILVAKQRQGASGKKVRVLWDEKHQKYQNLAREGEK</sequence>
<dbReference type="PANTHER" id="PTHR30153">
    <property type="entry name" value="REPLICATIVE DNA HELICASE DNAB"/>
    <property type="match status" value="1"/>
</dbReference>
<keyword evidence="4" id="KW-0547">Nucleotide-binding</keyword>
<dbReference type="Pfam" id="PF00772">
    <property type="entry name" value="DnaB"/>
    <property type="match status" value="1"/>
</dbReference>
<dbReference type="PROSITE" id="PS51199">
    <property type="entry name" value="SF4_HELICASE"/>
    <property type="match status" value="1"/>
</dbReference>
<evidence type="ECO:0000313" key="13">
    <source>
        <dbReference type="EMBL" id="KKN10573.1"/>
    </source>
</evidence>
<dbReference type="EC" id="5.6.2.3" evidence="10"/>
<keyword evidence="7" id="KW-0067">ATP-binding</keyword>
<evidence type="ECO:0000256" key="2">
    <source>
        <dbReference type="ARBA" id="ARBA00022515"/>
    </source>
</evidence>
<dbReference type="Gene3D" id="3.40.50.300">
    <property type="entry name" value="P-loop containing nucleotide triphosphate hydrolases"/>
    <property type="match status" value="1"/>
</dbReference>
<dbReference type="InterPro" id="IPR036185">
    <property type="entry name" value="DNA_heli_DnaB-like_N_sf"/>
</dbReference>
<dbReference type="GO" id="GO:1990077">
    <property type="term" value="C:primosome complex"/>
    <property type="evidence" value="ECO:0007669"/>
    <property type="project" value="UniProtKB-KW"/>
</dbReference>
<evidence type="ECO:0000256" key="1">
    <source>
        <dbReference type="ARBA" id="ARBA00008428"/>
    </source>
</evidence>
<reference evidence="13" key="1">
    <citation type="journal article" date="2015" name="Nature">
        <title>Complex archaea that bridge the gap between prokaryotes and eukaryotes.</title>
        <authorList>
            <person name="Spang A."/>
            <person name="Saw J.H."/>
            <person name="Jorgensen S.L."/>
            <person name="Zaremba-Niedzwiedzka K."/>
            <person name="Martijn J."/>
            <person name="Lind A.E."/>
            <person name="van Eijk R."/>
            <person name="Schleper C."/>
            <person name="Guy L."/>
            <person name="Ettema T.J."/>
        </authorList>
    </citation>
    <scope>NUCLEOTIDE SEQUENCE</scope>
</reference>
<comment type="caution">
    <text evidence="13">The sequence shown here is derived from an EMBL/GenBank/DDBJ whole genome shotgun (WGS) entry which is preliminary data.</text>
</comment>
<dbReference type="SUPFAM" id="SSF48024">
    <property type="entry name" value="N-terminal domain of DnaB helicase"/>
    <property type="match status" value="1"/>
</dbReference>
<dbReference type="InterPro" id="IPR027417">
    <property type="entry name" value="P-loop_NTPase"/>
</dbReference>
<keyword evidence="8" id="KW-0238">DNA-binding</keyword>
<evidence type="ECO:0000256" key="11">
    <source>
        <dbReference type="ARBA" id="ARBA00048954"/>
    </source>
</evidence>
<keyword evidence="5" id="KW-0378">Hydrolase</keyword>
<dbReference type="Pfam" id="PF03796">
    <property type="entry name" value="DnaB_C"/>
    <property type="match status" value="1"/>
</dbReference>
<dbReference type="InterPro" id="IPR007693">
    <property type="entry name" value="DNA_helicase_DnaB-like_N"/>
</dbReference>
<comment type="similarity">
    <text evidence="1">Belongs to the helicase family. DnaB subfamily.</text>
</comment>
<dbReference type="SMART" id="SM00382">
    <property type="entry name" value="AAA"/>
    <property type="match status" value="1"/>
</dbReference>
<dbReference type="SUPFAM" id="SSF52540">
    <property type="entry name" value="P-loop containing nucleoside triphosphate hydrolases"/>
    <property type="match status" value="1"/>
</dbReference>
<keyword evidence="3" id="KW-0235">DNA replication</keyword>
<dbReference type="GO" id="GO:0043139">
    <property type="term" value="F:5'-3' DNA helicase activity"/>
    <property type="evidence" value="ECO:0007669"/>
    <property type="project" value="UniProtKB-EC"/>
</dbReference>
<evidence type="ECO:0000256" key="4">
    <source>
        <dbReference type="ARBA" id="ARBA00022741"/>
    </source>
</evidence>
<dbReference type="InterPro" id="IPR016136">
    <property type="entry name" value="DNA_helicase_N/primase_C"/>
</dbReference>
<dbReference type="GO" id="GO:0016787">
    <property type="term" value="F:hydrolase activity"/>
    <property type="evidence" value="ECO:0007669"/>
    <property type="project" value="UniProtKB-KW"/>
</dbReference>
<protein>
    <recommendedName>
        <fullName evidence="10">DNA 5'-3' helicase</fullName>
        <ecNumber evidence="10">5.6.2.3</ecNumber>
    </recommendedName>
</protein>
<evidence type="ECO:0000256" key="8">
    <source>
        <dbReference type="ARBA" id="ARBA00023125"/>
    </source>
</evidence>
<feature type="domain" description="SF4 helicase" evidence="12">
    <location>
        <begin position="173"/>
        <end position="439"/>
    </location>
</feature>
<dbReference type="InterPro" id="IPR003593">
    <property type="entry name" value="AAA+_ATPase"/>
</dbReference>
<dbReference type="AlphaFoldDB" id="A0A0F9QZG9"/>